<accession>A0A8H7CZY3</accession>
<gene>
    <name evidence="1" type="ORF">MVEN_01122700</name>
</gene>
<dbReference type="Proteomes" id="UP000620124">
    <property type="component" value="Unassembled WGS sequence"/>
</dbReference>
<keyword evidence="2" id="KW-1185">Reference proteome</keyword>
<name>A0A8H7CZY3_9AGAR</name>
<dbReference type="EMBL" id="JACAZI010000008">
    <property type="protein sequence ID" value="KAF7354342.1"/>
    <property type="molecule type" value="Genomic_DNA"/>
</dbReference>
<dbReference type="OrthoDB" id="3033142at2759"/>
<protein>
    <submittedName>
        <fullName evidence="1">Uncharacterized protein</fullName>
    </submittedName>
</protein>
<sequence>MEIVEGKVTELPGSDIVKEFIPFLGNTIQGRFDRYTVKKTIQCYIFIIFALSCQYSHIPVPQEYKIRVMEYFNSAAFDATSKLSTNTREKPIVTLVDLKVLICGILEELSRLSRVLQGHLRRPYCRPFLRTPWRYRQSACYRGSNEALVWIDYEFWVIPNPEDAFYPFFAPFVNPNLLEGHRDDEGFSKYFFIIMAPDYYRHVCALMYVHVLVFKDRIFCDIFTLGETFFPKNPCAVIARSRKARSNSPSSR</sequence>
<comment type="caution">
    <text evidence="1">The sequence shown here is derived from an EMBL/GenBank/DDBJ whole genome shotgun (WGS) entry which is preliminary data.</text>
</comment>
<dbReference type="AlphaFoldDB" id="A0A8H7CZY3"/>
<reference evidence="1" key="1">
    <citation type="submission" date="2020-05" db="EMBL/GenBank/DDBJ databases">
        <title>Mycena genomes resolve the evolution of fungal bioluminescence.</title>
        <authorList>
            <person name="Tsai I.J."/>
        </authorList>
    </citation>
    <scope>NUCLEOTIDE SEQUENCE</scope>
    <source>
        <strain evidence="1">CCC161011</strain>
    </source>
</reference>
<proteinExistence type="predicted"/>
<organism evidence="1 2">
    <name type="scientific">Mycena venus</name>
    <dbReference type="NCBI Taxonomy" id="2733690"/>
    <lineage>
        <taxon>Eukaryota</taxon>
        <taxon>Fungi</taxon>
        <taxon>Dikarya</taxon>
        <taxon>Basidiomycota</taxon>
        <taxon>Agaricomycotina</taxon>
        <taxon>Agaricomycetes</taxon>
        <taxon>Agaricomycetidae</taxon>
        <taxon>Agaricales</taxon>
        <taxon>Marasmiineae</taxon>
        <taxon>Mycenaceae</taxon>
        <taxon>Mycena</taxon>
    </lineage>
</organism>
<evidence type="ECO:0000313" key="1">
    <source>
        <dbReference type="EMBL" id="KAF7354342.1"/>
    </source>
</evidence>
<evidence type="ECO:0000313" key="2">
    <source>
        <dbReference type="Proteomes" id="UP000620124"/>
    </source>
</evidence>